<evidence type="ECO:0000256" key="10">
    <source>
        <dbReference type="ARBA" id="ARBA00023004"/>
    </source>
</evidence>
<feature type="binding site" description="axial binding residue" evidence="13">
    <location>
        <position position="313"/>
    </location>
    <ligand>
        <name>heme</name>
        <dbReference type="ChEBI" id="CHEBI:30413"/>
    </ligand>
    <ligandPart>
        <name>Fe</name>
        <dbReference type="ChEBI" id="CHEBI:18248"/>
    </ligandPart>
</feature>
<evidence type="ECO:0000256" key="14">
    <source>
        <dbReference type="RuleBase" id="RU000461"/>
    </source>
</evidence>
<proteinExistence type="inferred from homology"/>
<comment type="cofactor">
    <cofactor evidence="1 13">
        <name>heme</name>
        <dbReference type="ChEBI" id="CHEBI:30413"/>
    </cofactor>
</comment>
<keyword evidence="7" id="KW-0256">Endoplasmic reticulum</keyword>
<dbReference type="FunFam" id="1.10.630.10:FF:000238">
    <property type="entry name" value="Cytochrome P450 2A6"/>
    <property type="match status" value="1"/>
</dbReference>
<keyword evidence="5 13" id="KW-0349">Heme</keyword>
<dbReference type="InterPro" id="IPR050182">
    <property type="entry name" value="Cytochrome_P450_fam2"/>
</dbReference>
<accession>A0AA88YUX1</accession>
<evidence type="ECO:0000256" key="4">
    <source>
        <dbReference type="ARBA" id="ARBA00010617"/>
    </source>
</evidence>
<reference evidence="15" key="1">
    <citation type="submission" date="2019-08" db="EMBL/GenBank/DDBJ databases">
        <title>The improved chromosome-level genome for the pearl oyster Pinctada fucata martensii using PacBio sequencing and Hi-C.</title>
        <authorList>
            <person name="Zheng Z."/>
        </authorList>
    </citation>
    <scope>NUCLEOTIDE SEQUENCE</scope>
    <source>
        <strain evidence="15">ZZ-2019</strain>
        <tissue evidence="15">Adductor muscle</tissue>
    </source>
</reference>
<name>A0AA88YUX1_PINIB</name>
<gene>
    <name evidence="15" type="ORF">FSP39_014185</name>
</gene>
<dbReference type="GO" id="GO:0020037">
    <property type="term" value="F:heme binding"/>
    <property type="evidence" value="ECO:0007669"/>
    <property type="project" value="InterPro"/>
</dbReference>
<evidence type="ECO:0000256" key="3">
    <source>
        <dbReference type="ARBA" id="ARBA00004406"/>
    </source>
</evidence>
<evidence type="ECO:0000256" key="2">
    <source>
        <dbReference type="ARBA" id="ARBA00004174"/>
    </source>
</evidence>
<dbReference type="EMBL" id="VSWD01000003">
    <property type="protein sequence ID" value="KAK3106170.1"/>
    <property type="molecule type" value="Genomic_DNA"/>
</dbReference>
<dbReference type="GO" id="GO:0006805">
    <property type="term" value="P:xenobiotic metabolic process"/>
    <property type="evidence" value="ECO:0007669"/>
    <property type="project" value="TreeGrafter"/>
</dbReference>
<evidence type="ECO:0000256" key="6">
    <source>
        <dbReference type="ARBA" id="ARBA00022723"/>
    </source>
</evidence>
<evidence type="ECO:0000256" key="7">
    <source>
        <dbReference type="ARBA" id="ARBA00022824"/>
    </source>
</evidence>
<evidence type="ECO:0000313" key="15">
    <source>
        <dbReference type="EMBL" id="KAK3106170.1"/>
    </source>
</evidence>
<comment type="subcellular location">
    <subcellularLocation>
        <location evidence="3">Endoplasmic reticulum membrane</location>
        <topology evidence="3">Peripheral membrane protein</topology>
    </subcellularLocation>
    <subcellularLocation>
        <location evidence="2">Microsome membrane</location>
        <topology evidence="2">Peripheral membrane protein</topology>
    </subcellularLocation>
</comment>
<keyword evidence="10 13" id="KW-0408">Iron</keyword>
<sequence length="369" mass="42712">MRTTLIRAFREQRVGKAETETIILKEVATLLEKVKEKDGKPFDINQPIHISIANVICSISFGCRYSHDDVYISKLVSLIDDFLVNPNVIGPLTFLPFLKYIPFDPFQWSKLRRMSDELREHCRSILTNHRESYNPGQIRDVVDRLIDKQNTENDTSESSFTDDKLIQSLFELFMGGTDTTSTAMRWFILFVIKNPDVQHRMRKEIKENVGEGSLVTWQDKQCLRFCEAVILETLRMGNIAPFSIPHTVSQDFILSDYVIPKDAILFPSIDSVNFDPEKFEDVRRFNPDRFVDENGELRRTNYLMPFSTGRRACIGESLARMELFLFATNLVNTFELLAEQDGLEPSMEYNLGLVHGPKPYKLRAVHFNH</sequence>
<protein>
    <submittedName>
        <fullName evidence="15">Uncharacterized protein</fullName>
    </submittedName>
</protein>
<dbReference type="GO" id="GO:0005789">
    <property type="term" value="C:endoplasmic reticulum membrane"/>
    <property type="evidence" value="ECO:0007669"/>
    <property type="project" value="UniProtKB-SubCell"/>
</dbReference>
<dbReference type="Gene3D" id="1.10.630.10">
    <property type="entry name" value="Cytochrome P450"/>
    <property type="match status" value="1"/>
</dbReference>
<dbReference type="Proteomes" id="UP001186944">
    <property type="component" value="Unassembled WGS sequence"/>
</dbReference>
<dbReference type="SUPFAM" id="SSF48264">
    <property type="entry name" value="Cytochrome P450"/>
    <property type="match status" value="1"/>
</dbReference>
<dbReference type="GO" id="GO:0008395">
    <property type="term" value="F:steroid hydroxylase activity"/>
    <property type="evidence" value="ECO:0007669"/>
    <property type="project" value="TreeGrafter"/>
</dbReference>
<evidence type="ECO:0000313" key="16">
    <source>
        <dbReference type="Proteomes" id="UP001186944"/>
    </source>
</evidence>
<keyword evidence="8" id="KW-0492">Microsome</keyword>
<keyword evidence="16" id="KW-1185">Reference proteome</keyword>
<evidence type="ECO:0000256" key="1">
    <source>
        <dbReference type="ARBA" id="ARBA00001971"/>
    </source>
</evidence>
<comment type="caution">
    <text evidence="15">The sequence shown here is derived from an EMBL/GenBank/DDBJ whole genome shotgun (WGS) entry which is preliminary data.</text>
</comment>
<comment type="similarity">
    <text evidence="4 14">Belongs to the cytochrome P450 family.</text>
</comment>
<keyword evidence="11 14" id="KW-0503">Monooxygenase</keyword>
<dbReference type="GO" id="GO:0005506">
    <property type="term" value="F:iron ion binding"/>
    <property type="evidence" value="ECO:0007669"/>
    <property type="project" value="InterPro"/>
</dbReference>
<keyword evidence="6 13" id="KW-0479">Metal-binding</keyword>
<dbReference type="Pfam" id="PF00067">
    <property type="entry name" value="p450"/>
    <property type="match status" value="1"/>
</dbReference>
<dbReference type="InterPro" id="IPR001128">
    <property type="entry name" value="Cyt_P450"/>
</dbReference>
<evidence type="ECO:0000256" key="5">
    <source>
        <dbReference type="ARBA" id="ARBA00022617"/>
    </source>
</evidence>
<dbReference type="PRINTS" id="PR00463">
    <property type="entry name" value="EP450I"/>
</dbReference>
<dbReference type="PANTHER" id="PTHR24300:SF403">
    <property type="entry name" value="CYTOCHROME P450 306A1"/>
    <property type="match status" value="1"/>
</dbReference>
<keyword evidence="12" id="KW-0472">Membrane</keyword>
<evidence type="ECO:0000256" key="8">
    <source>
        <dbReference type="ARBA" id="ARBA00022848"/>
    </source>
</evidence>
<keyword evidence="9 14" id="KW-0560">Oxidoreductase</keyword>
<dbReference type="InterPro" id="IPR036396">
    <property type="entry name" value="Cyt_P450_sf"/>
</dbReference>
<dbReference type="PRINTS" id="PR00385">
    <property type="entry name" value="P450"/>
</dbReference>
<dbReference type="InterPro" id="IPR002401">
    <property type="entry name" value="Cyt_P450_E_grp-I"/>
</dbReference>
<dbReference type="InterPro" id="IPR017972">
    <property type="entry name" value="Cyt_P450_CS"/>
</dbReference>
<evidence type="ECO:0000256" key="12">
    <source>
        <dbReference type="ARBA" id="ARBA00023136"/>
    </source>
</evidence>
<dbReference type="GO" id="GO:0016712">
    <property type="term" value="F:oxidoreductase activity, acting on paired donors, with incorporation or reduction of molecular oxygen, reduced flavin or flavoprotein as one donor, and incorporation of one atom of oxygen"/>
    <property type="evidence" value="ECO:0007669"/>
    <property type="project" value="TreeGrafter"/>
</dbReference>
<dbReference type="PANTHER" id="PTHR24300">
    <property type="entry name" value="CYTOCHROME P450 508A4-RELATED"/>
    <property type="match status" value="1"/>
</dbReference>
<evidence type="ECO:0000256" key="11">
    <source>
        <dbReference type="ARBA" id="ARBA00023033"/>
    </source>
</evidence>
<evidence type="ECO:0000256" key="13">
    <source>
        <dbReference type="PIRSR" id="PIRSR602401-1"/>
    </source>
</evidence>
<dbReference type="PROSITE" id="PS00086">
    <property type="entry name" value="CYTOCHROME_P450"/>
    <property type="match status" value="1"/>
</dbReference>
<evidence type="ECO:0000256" key="9">
    <source>
        <dbReference type="ARBA" id="ARBA00023002"/>
    </source>
</evidence>
<organism evidence="15 16">
    <name type="scientific">Pinctada imbricata</name>
    <name type="common">Atlantic pearl-oyster</name>
    <name type="synonym">Pinctada martensii</name>
    <dbReference type="NCBI Taxonomy" id="66713"/>
    <lineage>
        <taxon>Eukaryota</taxon>
        <taxon>Metazoa</taxon>
        <taxon>Spiralia</taxon>
        <taxon>Lophotrochozoa</taxon>
        <taxon>Mollusca</taxon>
        <taxon>Bivalvia</taxon>
        <taxon>Autobranchia</taxon>
        <taxon>Pteriomorphia</taxon>
        <taxon>Pterioida</taxon>
        <taxon>Pterioidea</taxon>
        <taxon>Pteriidae</taxon>
        <taxon>Pinctada</taxon>
    </lineage>
</organism>
<dbReference type="GO" id="GO:0006082">
    <property type="term" value="P:organic acid metabolic process"/>
    <property type="evidence" value="ECO:0007669"/>
    <property type="project" value="TreeGrafter"/>
</dbReference>
<dbReference type="AlphaFoldDB" id="A0AA88YUX1"/>